<reference evidence="1" key="1">
    <citation type="submission" date="2018-02" db="EMBL/GenBank/DDBJ databases">
        <title>Rhizophora mucronata_Transcriptome.</title>
        <authorList>
            <person name="Meera S.P."/>
            <person name="Sreeshan A."/>
            <person name="Augustine A."/>
        </authorList>
    </citation>
    <scope>NUCLEOTIDE SEQUENCE</scope>
    <source>
        <tissue evidence="1">Leaf</tissue>
    </source>
</reference>
<name>A0A2P2Q5X0_RHIMU</name>
<dbReference type="EMBL" id="GGEC01081901">
    <property type="protein sequence ID" value="MBX62385.1"/>
    <property type="molecule type" value="Transcribed_RNA"/>
</dbReference>
<proteinExistence type="predicted"/>
<evidence type="ECO:0000313" key="1">
    <source>
        <dbReference type="EMBL" id="MBX62385.1"/>
    </source>
</evidence>
<organism evidence="1">
    <name type="scientific">Rhizophora mucronata</name>
    <name type="common">Asiatic mangrove</name>
    <dbReference type="NCBI Taxonomy" id="61149"/>
    <lineage>
        <taxon>Eukaryota</taxon>
        <taxon>Viridiplantae</taxon>
        <taxon>Streptophyta</taxon>
        <taxon>Embryophyta</taxon>
        <taxon>Tracheophyta</taxon>
        <taxon>Spermatophyta</taxon>
        <taxon>Magnoliopsida</taxon>
        <taxon>eudicotyledons</taxon>
        <taxon>Gunneridae</taxon>
        <taxon>Pentapetalae</taxon>
        <taxon>rosids</taxon>
        <taxon>fabids</taxon>
        <taxon>Malpighiales</taxon>
        <taxon>Rhizophoraceae</taxon>
        <taxon>Rhizophora</taxon>
    </lineage>
</organism>
<accession>A0A2P2Q5X0</accession>
<protein>
    <submittedName>
        <fullName evidence="1">Uncharacterized protein</fullName>
    </submittedName>
</protein>
<dbReference type="AlphaFoldDB" id="A0A2P2Q5X0"/>
<sequence>MFASRCRYVIIIIIQSFFFLI</sequence>